<evidence type="ECO:0000256" key="1">
    <source>
        <dbReference type="ARBA" id="ARBA00004370"/>
    </source>
</evidence>
<evidence type="ECO:0008006" key="9">
    <source>
        <dbReference type="Google" id="ProtNLM"/>
    </source>
</evidence>
<dbReference type="GO" id="GO:0008104">
    <property type="term" value="P:intracellular protein localization"/>
    <property type="evidence" value="ECO:0007669"/>
    <property type="project" value="TreeGrafter"/>
</dbReference>
<dbReference type="PANTHER" id="PTHR33966">
    <property type="entry name" value="PROTEIN ODR-4 HOMOLOG"/>
    <property type="match status" value="1"/>
</dbReference>
<evidence type="ECO:0000256" key="3">
    <source>
        <dbReference type="ARBA" id="ARBA00022692"/>
    </source>
</evidence>
<evidence type="ECO:0000256" key="6">
    <source>
        <dbReference type="SAM" id="Phobius"/>
    </source>
</evidence>
<comment type="subcellular location">
    <subcellularLocation>
        <location evidence="1">Membrane</location>
    </subcellularLocation>
</comment>
<evidence type="ECO:0000313" key="7">
    <source>
        <dbReference type="EMBL" id="KAK9270686.1"/>
    </source>
</evidence>
<accession>A0AAP0NEF6</accession>
<reference evidence="7 8" key="1">
    <citation type="journal article" date="2024" name="Plant J.">
        <title>Genome sequences and population genomics reveal climatic adaptation and genomic divergence between two closely related sweetgum species.</title>
        <authorList>
            <person name="Xu W.Q."/>
            <person name="Ren C.Q."/>
            <person name="Zhang X.Y."/>
            <person name="Comes H.P."/>
            <person name="Liu X.H."/>
            <person name="Li Y.G."/>
            <person name="Kettle C.J."/>
            <person name="Jalonen R."/>
            <person name="Gaisberger H."/>
            <person name="Ma Y.Z."/>
            <person name="Qiu Y.X."/>
        </authorList>
    </citation>
    <scope>NUCLEOTIDE SEQUENCE [LARGE SCALE GENOMIC DNA]</scope>
    <source>
        <strain evidence="7">Hangzhou</strain>
    </source>
</reference>
<evidence type="ECO:0000256" key="4">
    <source>
        <dbReference type="ARBA" id="ARBA00022989"/>
    </source>
</evidence>
<comment type="similarity">
    <text evidence="2">Belongs to the ODR-4 family.</text>
</comment>
<dbReference type="InterPro" id="IPR029454">
    <property type="entry name" value="ODR-4-like"/>
</dbReference>
<organism evidence="7 8">
    <name type="scientific">Liquidambar formosana</name>
    <name type="common">Formosan gum</name>
    <dbReference type="NCBI Taxonomy" id="63359"/>
    <lineage>
        <taxon>Eukaryota</taxon>
        <taxon>Viridiplantae</taxon>
        <taxon>Streptophyta</taxon>
        <taxon>Embryophyta</taxon>
        <taxon>Tracheophyta</taxon>
        <taxon>Spermatophyta</taxon>
        <taxon>Magnoliopsida</taxon>
        <taxon>eudicotyledons</taxon>
        <taxon>Gunneridae</taxon>
        <taxon>Pentapetalae</taxon>
        <taxon>Saxifragales</taxon>
        <taxon>Altingiaceae</taxon>
        <taxon>Liquidambar</taxon>
    </lineage>
</organism>
<dbReference type="GO" id="GO:0016020">
    <property type="term" value="C:membrane"/>
    <property type="evidence" value="ECO:0007669"/>
    <property type="project" value="UniProtKB-SubCell"/>
</dbReference>
<dbReference type="GO" id="GO:0012505">
    <property type="term" value="C:endomembrane system"/>
    <property type="evidence" value="ECO:0007669"/>
    <property type="project" value="TreeGrafter"/>
</dbReference>
<sequence length="492" mass="53972">MVKAVVGEETQLKLAEDRLSQSRLPAQVGLVIGKLSSSLDRGFVFDLVPTPPNDAGEAACSLVENVRDDKKKASKGKSQADSSSLVIDNDWVAEHARQVSRMLLGGMKVVGIYIWVNDSSFKNSTIVLCQTVKGVAEAAPLSETDWDERLLIHICYSPRRWTCRNCIVTSNITSSSLRPCDFKMGRVLNSLQTFRCMYNFDLRFPICLESSSNVRTLANILRYGISMHAKELKGARAMIDGNLVVEDEPSTSDGLHEVELLLPFMKDTFAEACSQKEIVGVIIFSGSVCSFAYLNSKEPISQALADIKGDIITSLQSRLDIICDETFEDMGPTVDGGSDASDEIATGKSVPQLALHLLREQCSLSFPRRVFVPWLMGTFICDYLQASETLEVLKDHIVELMSMEAPTDATTILEPEIEAPTVATKSFWDVANLCPAASSSDNPPLKKGDIDATRKESERKSIKSVDFSIVTAAFFLILSILVGMALLVFRAS</sequence>
<evidence type="ECO:0000256" key="5">
    <source>
        <dbReference type="ARBA" id="ARBA00023136"/>
    </source>
</evidence>
<comment type="caution">
    <text evidence="7">The sequence shown here is derived from an EMBL/GenBank/DDBJ whole genome shotgun (WGS) entry which is preliminary data.</text>
</comment>
<evidence type="ECO:0000313" key="8">
    <source>
        <dbReference type="Proteomes" id="UP001415857"/>
    </source>
</evidence>
<evidence type="ECO:0000256" key="2">
    <source>
        <dbReference type="ARBA" id="ARBA00010131"/>
    </source>
</evidence>
<dbReference type="Pfam" id="PF14778">
    <property type="entry name" value="ODR4-like"/>
    <property type="match status" value="1"/>
</dbReference>
<protein>
    <recommendedName>
        <fullName evidence="9">Protein odr-4 homolog</fullName>
    </recommendedName>
</protein>
<keyword evidence="5 6" id="KW-0472">Membrane</keyword>
<gene>
    <name evidence="7" type="ORF">L1049_026268</name>
</gene>
<proteinExistence type="inferred from homology"/>
<name>A0AAP0NEF6_LIQFO</name>
<keyword evidence="4 6" id="KW-1133">Transmembrane helix</keyword>
<dbReference type="EMBL" id="JBBPBK010000014">
    <property type="protein sequence ID" value="KAK9270686.1"/>
    <property type="molecule type" value="Genomic_DNA"/>
</dbReference>
<keyword evidence="8" id="KW-1185">Reference proteome</keyword>
<dbReference type="Proteomes" id="UP001415857">
    <property type="component" value="Unassembled WGS sequence"/>
</dbReference>
<feature type="transmembrane region" description="Helical" evidence="6">
    <location>
        <begin position="467"/>
        <end position="489"/>
    </location>
</feature>
<dbReference type="AlphaFoldDB" id="A0AAP0NEF6"/>
<keyword evidence="3 6" id="KW-0812">Transmembrane</keyword>
<dbReference type="PANTHER" id="PTHR33966:SF1">
    <property type="entry name" value="PROTEIN ODR-4 HOMOLOG"/>
    <property type="match status" value="1"/>
</dbReference>